<name>A0A8S4R2J7_9NEOP</name>
<dbReference type="EMBL" id="CAKXAJ010024611">
    <property type="protein sequence ID" value="CAH2228989.1"/>
    <property type="molecule type" value="Genomic_DNA"/>
</dbReference>
<dbReference type="InterPro" id="IPR036723">
    <property type="entry name" value="Alpha-catenin/vinculin-like_sf"/>
</dbReference>
<dbReference type="GO" id="GO:0051015">
    <property type="term" value="F:actin filament binding"/>
    <property type="evidence" value="ECO:0007669"/>
    <property type="project" value="InterPro"/>
</dbReference>
<dbReference type="GO" id="GO:0005178">
    <property type="term" value="F:integrin binding"/>
    <property type="evidence" value="ECO:0007669"/>
    <property type="project" value="TreeGrafter"/>
</dbReference>
<dbReference type="Pfam" id="PF21896">
    <property type="entry name" value="Talin_IBS2B"/>
    <property type="match status" value="1"/>
</dbReference>
<dbReference type="Proteomes" id="UP000838756">
    <property type="component" value="Unassembled WGS sequence"/>
</dbReference>
<comment type="caution">
    <text evidence="4">The sequence shown here is derived from an EMBL/GenBank/DDBJ whole genome shotgun (WGS) entry which is preliminary data.</text>
</comment>
<feature type="domain" description="Talin IBS2B" evidence="3">
    <location>
        <begin position="5"/>
        <end position="114"/>
    </location>
</feature>
<protein>
    <submittedName>
        <fullName evidence="4">Jg21879 protein</fullName>
    </submittedName>
</protein>
<dbReference type="InterPro" id="IPR054082">
    <property type="entry name" value="Talin_IBS2B"/>
</dbReference>
<evidence type="ECO:0000313" key="5">
    <source>
        <dbReference type="Proteomes" id="UP000838756"/>
    </source>
</evidence>
<evidence type="ECO:0000256" key="2">
    <source>
        <dbReference type="ARBA" id="ARBA00022490"/>
    </source>
</evidence>
<comment type="subcellular location">
    <subcellularLocation>
        <location evidence="1">Cytoplasm</location>
    </subcellularLocation>
</comment>
<dbReference type="PANTHER" id="PTHR19981">
    <property type="entry name" value="TALIN"/>
    <property type="match status" value="1"/>
</dbReference>
<dbReference type="OrthoDB" id="10262320at2759"/>
<keyword evidence="5" id="KW-1185">Reference proteome</keyword>
<dbReference type="GO" id="GO:0005925">
    <property type="term" value="C:focal adhesion"/>
    <property type="evidence" value="ECO:0007669"/>
    <property type="project" value="TreeGrafter"/>
</dbReference>
<evidence type="ECO:0000256" key="1">
    <source>
        <dbReference type="ARBA" id="ARBA00004496"/>
    </source>
</evidence>
<dbReference type="GO" id="GO:0030036">
    <property type="term" value="P:actin cytoskeleton organization"/>
    <property type="evidence" value="ECO:0007669"/>
    <property type="project" value="TreeGrafter"/>
</dbReference>
<keyword evidence="2" id="KW-0963">Cytoplasm</keyword>
<dbReference type="GO" id="GO:0098609">
    <property type="term" value="P:cell-cell adhesion"/>
    <property type="evidence" value="ECO:0007669"/>
    <property type="project" value="TreeGrafter"/>
</dbReference>
<dbReference type="AlphaFoldDB" id="A0A8S4R2J7"/>
<dbReference type="PANTHER" id="PTHR19981:SF1">
    <property type="entry name" value="RHEA, ISOFORM B"/>
    <property type="match status" value="1"/>
</dbReference>
<evidence type="ECO:0000259" key="3">
    <source>
        <dbReference type="Pfam" id="PF21896"/>
    </source>
</evidence>
<dbReference type="GO" id="GO:0005737">
    <property type="term" value="C:cytoplasm"/>
    <property type="evidence" value="ECO:0007669"/>
    <property type="project" value="UniProtKB-SubCell"/>
</dbReference>
<organism evidence="4 5">
    <name type="scientific">Pararge aegeria aegeria</name>
    <dbReference type="NCBI Taxonomy" id="348720"/>
    <lineage>
        <taxon>Eukaryota</taxon>
        <taxon>Metazoa</taxon>
        <taxon>Ecdysozoa</taxon>
        <taxon>Arthropoda</taxon>
        <taxon>Hexapoda</taxon>
        <taxon>Insecta</taxon>
        <taxon>Pterygota</taxon>
        <taxon>Neoptera</taxon>
        <taxon>Endopterygota</taxon>
        <taxon>Lepidoptera</taxon>
        <taxon>Glossata</taxon>
        <taxon>Ditrysia</taxon>
        <taxon>Papilionoidea</taxon>
        <taxon>Nymphalidae</taxon>
        <taxon>Satyrinae</taxon>
        <taxon>Satyrini</taxon>
        <taxon>Parargina</taxon>
        <taxon>Pararge</taxon>
    </lineage>
</organism>
<dbReference type="GO" id="GO:0005886">
    <property type="term" value="C:plasma membrane"/>
    <property type="evidence" value="ECO:0007669"/>
    <property type="project" value="TreeGrafter"/>
</dbReference>
<dbReference type="SUPFAM" id="SSF47220">
    <property type="entry name" value="alpha-catenin/vinculin-like"/>
    <property type="match status" value="1"/>
</dbReference>
<proteinExistence type="predicted"/>
<feature type="non-terminal residue" evidence="4">
    <location>
        <position position="1"/>
    </location>
</feature>
<gene>
    <name evidence="4" type="primary">jg21879</name>
    <name evidence="4" type="ORF">PAEG_LOCUS8489</name>
</gene>
<sequence length="322" mass="34711">ELQTELNSAAVVLSNASSHVVNSVDTEKLPASAADFQASFERLVTVCLEMAGHAEETESRTQMVSSLKTVTVNSSKLLSTAKSVSQDLTRPNAKNQLAAAARAVTESINHLVDVCTEAAPGQKECAAAIRNMESSRPLLSAPTQPISELGYFACLDAVVDQSKLLSEGMSGMASAVKKSETDKFSRSVATVATAVQGLVECTAQAAYLVAVSDETSVAGRAGLVDQAQFARAAAAIEHACRTLCDPNTDQHQVRATDALASSEWVNILFLKHARKFEINRICHQIVPSRSMFSLWCTINEHLFIRSWPYWPNTCERRPAKVA</sequence>
<accession>A0A8S4R2J7</accession>
<evidence type="ECO:0000313" key="4">
    <source>
        <dbReference type="EMBL" id="CAH2228989.1"/>
    </source>
</evidence>
<dbReference type="Gene3D" id="1.20.1420.10">
    <property type="entry name" value="Talin, central domain"/>
    <property type="match status" value="2"/>
</dbReference>
<reference evidence="4" key="1">
    <citation type="submission" date="2022-03" db="EMBL/GenBank/DDBJ databases">
        <authorList>
            <person name="Lindestad O."/>
        </authorList>
    </citation>
    <scope>NUCLEOTIDE SEQUENCE</scope>
</reference>